<dbReference type="EMBL" id="CDHN01000004">
    <property type="protein sequence ID" value="CEJ92239.1"/>
    <property type="molecule type" value="Genomic_DNA"/>
</dbReference>
<sequence length="278" mass="31047">MPIMLPSARAAARRCSCASPVSPSILTRLYPKSPTNARFNSSQSSKDSDGPAWPTKPNPTPYEIFDIPRSAPYKKHRFYQLVKLYHPDTGSSSSPSTSHDTRLERYRLVVAANDLLSDPAKRKLYDIHGLGWTAGAAPDRHERDRAWRHGPNSPARNANWEDWEAWREAQKNGGAKAEPVYMSNGLFALAVVSACFIGCIVHINRGQAIGEEYVQYSAQRNADIGNTMRRSTLASAGRSRDDRIEGFLRVRENTAFNYSPKRYDEKKGDETSVGVSED</sequence>
<feature type="domain" description="J" evidence="2">
    <location>
        <begin position="60"/>
        <end position="129"/>
    </location>
</feature>
<dbReference type="InterPro" id="IPR036869">
    <property type="entry name" value="J_dom_sf"/>
</dbReference>
<feature type="region of interest" description="Disordered" evidence="1">
    <location>
        <begin position="32"/>
        <end position="66"/>
    </location>
</feature>
<evidence type="ECO:0000313" key="3">
    <source>
        <dbReference type="EMBL" id="CEJ92239.1"/>
    </source>
</evidence>
<accession>A0A0A1TBV2</accession>
<dbReference type="Proteomes" id="UP000039046">
    <property type="component" value="Unassembled WGS sequence"/>
</dbReference>
<dbReference type="CDD" id="cd06257">
    <property type="entry name" value="DnaJ"/>
    <property type="match status" value="1"/>
</dbReference>
<organism evidence="3 4">
    <name type="scientific">[Torrubiella] hemipterigena</name>
    <dbReference type="NCBI Taxonomy" id="1531966"/>
    <lineage>
        <taxon>Eukaryota</taxon>
        <taxon>Fungi</taxon>
        <taxon>Dikarya</taxon>
        <taxon>Ascomycota</taxon>
        <taxon>Pezizomycotina</taxon>
        <taxon>Sordariomycetes</taxon>
        <taxon>Hypocreomycetidae</taxon>
        <taxon>Hypocreales</taxon>
        <taxon>Clavicipitaceae</taxon>
        <taxon>Clavicipitaceae incertae sedis</taxon>
        <taxon>'Torrubiella' clade</taxon>
    </lineage>
</organism>
<name>A0A0A1TBV2_9HYPO</name>
<dbReference type="Pfam" id="PF00226">
    <property type="entry name" value="DnaJ"/>
    <property type="match status" value="1"/>
</dbReference>
<dbReference type="InterPro" id="IPR001623">
    <property type="entry name" value="DnaJ_domain"/>
</dbReference>
<feature type="region of interest" description="Disordered" evidence="1">
    <location>
        <begin position="259"/>
        <end position="278"/>
    </location>
</feature>
<dbReference type="SMART" id="SM00271">
    <property type="entry name" value="DnaJ"/>
    <property type="match status" value="1"/>
</dbReference>
<dbReference type="OrthoDB" id="445556at2759"/>
<reference evidence="3 4" key="1">
    <citation type="journal article" date="2015" name="Genome Announc.">
        <title>Draft Genome Sequence and Gene Annotation of the Entomopathogenic Fungus Verticillium hemipterigenum.</title>
        <authorList>
            <person name="Horn F."/>
            <person name="Habel A."/>
            <person name="Scharf D.H."/>
            <person name="Dworschak J."/>
            <person name="Brakhage A.A."/>
            <person name="Guthke R."/>
            <person name="Hertweck C."/>
            <person name="Linde J."/>
        </authorList>
    </citation>
    <scope>NUCLEOTIDE SEQUENCE [LARGE SCALE GENOMIC DNA]</scope>
</reference>
<dbReference type="PROSITE" id="PS50076">
    <property type="entry name" value="DNAJ_2"/>
    <property type="match status" value="1"/>
</dbReference>
<proteinExistence type="predicted"/>
<feature type="compositionally biased region" description="Polar residues" evidence="1">
    <location>
        <begin position="33"/>
        <end position="45"/>
    </location>
</feature>
<dbReference type="HOGENOM" id="CLU_063296_2_0_1"/>
<dbReference type="STRING" id="1531966.A0A0A1TBV2"/>
<dbReference type="InterPro" id="IPR018253">
    <property type="entry name" value="DnaJ_domain_CS"/>
</dbReference>
<dbReference type="PROSITE" id="PS00636">
    <property type="entry name" value="DNAJ_1"/>
    <property type="match status" value="1"/>
</dbReference>
<gene>
    <name evidence="3" type="ORF">VHEMI07900</name>
</gene>
<evidence type="ECO:0000259" key="2">
    <source>
        <dbReference type="PROSITE" id="PS50076"/>
    </source>
</evidence>
<evidence type="ECO:0000313" key="4">
    <source>
        <dbReference type="Proteomes" id="UP000039046"/>
    </source>
</evidence>
<keyword evidence="4" id="KW-1185">Reference proteome</keyword>
<feature type="compositionally biased region" description="Basic and acidic residues" evidence="1">
    <location>
        <begin position="261"/>
        <end position="270"/>
    </location>
</feature>
<protein>
    <recommendedName>
        <fullName evidence="2">J domain-containing protein</fullName>
    </recommendedName>
</protein>
<dbReference type="Gene3D" id="1.10.287.110">
    <property type="entry name" value="DnaJ domain"/>
    <property type="match status" value="1"/>
</dbReference>
<dbReference type="AlphaFoldDB" id="A0A0A1TBV2"/>
<evidence type="ECO:0000256" key="1">
    <source>
        <dbReference type="SAM" id="MobiDB-lite"/>
    </source>
</evidence>
<dbReference type="SUPFAM" id="SSF46565">
    <property type="entry name" value="Chaperone J-domain"/>
    <property type="match status" value="1"/>
</dbReference>